<keyword evidence="2" id="KW-0472">Membrane</keyword>
<reference evidence="3 4" key="1">
    <citation type="submission" date="2018-02" db="EMBL/GenBank/DDBJ databases">
        <title>Draft genome sequence of Mycobacterium virginiense isolated from mud of a swine farm in Japan.</title>
        <authorList>
            <person name="Ohya K."/>
        </authorList>
    </citation>
    <scope>NUCLEOTIDE SEQUENCE [LARGE SCALE GENOMIC DNA]</scope>
    <source>
        <strain evidence="3 4">GF75</strain>
    </source>
</reference>
<dbReference type="AlphaFoldDB" id="A0A9X7IQN1"/>
<evidence type="ECO:0000313" key="3">
    <source>
        <dbReference type="EMBL" id="PQM53446.1"/>
    </source>
</evidence>
<feature type="compositionally biased region" description="Low complexity" evidence="1">
    <location>
        <begin position="76"/>
        <end position="93"/>
    </location>
</feature>
<keyword evidence="2" id="KW-0812">Transmembrane</keyword>
<organism evidence="3 4">
    <name type="scientific">Mycolicibacter virginiensis</name>
    <dbReference type="NCBI Taxonomy" id="1795032"/>
    <lineage>
        <taxon>Bacteria</taxon>
        <taxon>Bacillati</taxon>
        <taxon>Actinomycetota</taxon>
        <taxon>Actinomycetes</taxon>
        <taxon>Mycobacteriales</taxon>
        <taxon>Mycobacteriaceae</taxon>
        <taxon>Mycolicibacter</taxon>
    </lineage>
</organism>
<feature type="transmembrane region" description="Helical" evidence="2">
    <location>
        <begin position="12"/>
        <end position="37"/>
    </location>
</feature>
<accession>A0A9X7IQN1</accession>
<feature type="region of interest" description="Disordered" evidence="1">
    <location>
        <begin position="38"/>
        <end position="104"/>
    </location>
</feature>
<evidence type="ECO:0000256" key="1">
    <source>
        <dbReference type="SAM" id="MobiDB-lite"/>
    </source>
</evidence>
<feature type="compositionally biased region" description="Low complexity" evidence="1">
    <location>
        <begin position="49"/>
        <end position="58"/>
    </location>
</feature>
<evidence type="ECO:0000313" key="4">
    <source>
        <dbReference type="Proteomes" id="UP000237911"/>
    </source>
</evidence>
<keyword evidence="4" id="KW-1185">Reference proteome</keyword>
<dbReference type="RefSeq" id="WP_065153694.1">
    <property type="nucleotide sequence ID" value="NZ_CP092430.2"/>
</dbReference>
<protein>
    <submittedName>
        <fullName evidence="3">Uncharacterized protein</fullName>
    </submittedName>
</protein>
<gene>
    <name evidence="3" type="ORF">C5U48_04670</name>
</gene>
<proteinExistence type="predicted"/>
<keyword evidence="2" id="KW-1133">Transmembrane helix</keyword>
<dbReference type="EMBL" id="PUEV01000015">
    <property type="protein sequence ID" value="PQM53446.1"/>
    <property type="molecule type" value="Genomic_DNA"/>
</dbReference>
<name>A0A9X7IQN1_9MYCO</name>
<dbReference type="Proteomes" id="UP000237911">
    <property type="component" value="Unassembled WGS sequence"/>
</dbReference>
<comment type="caution">
    <text evidence="3">The sequence shown here is derived from an EMBL/GenBank/DDBJ whole genome shotgun (WGS) entry which is preliminary data.</text>
</comment>
<sequence length="142" mass="15100">MTDQTSTLSHRWVAGLASTSVKAVLIGAAAGVVFGLAPVTSADPAPSTQQEPADNQQEQQDEQQQKGFSPPRPDAPDNNPSNTNPPNNPTNNDASKKGDLADKNCWMYSTGPEWFAPGAMPRPGLPGEKVWPCYYVAGLTPH</sequence>
<evidence type="ECO:0000256" key="2">
    <source>
        <dbReference type="SAM" id="Phobius"/>
    </source>
</evidence>